<evidence type="ECO:0000256" key="1">
    <source>
        <dbReference type="ARBA" id="ARBA00004123"/>
    </source>
</evidence>
<keyword evidence="3" id="KW-0805">Transcription regulation</keyword>
<feature type="region of interest" description="Disordered" evidence="7">
    <location>
        <begin position="115"/>
        <end position="172"/>
    </location>
</feature>
<keyword evidence="2" id="KW-0479">Metal-binding</keyword>
<dbReference type="Proteomes" id="UP000053599">
    <property type="component" value="Unassembled WGS sequence"/>
</dbReference>
<keyword evidence="6" id="KW-0539">Nucleus</keyword>
<dbReference type="InterPro" id="IPR036864">
    <property type="entry name" value="Zn2-C6_fun-type_DNA-bd_sf"/>
</dbReference>
<evidence type="ECO:0000256" key="3">
    <source>
        <dbReference type="ARBA" id="ARBA00023015"/>
    </source>
</evidence>
<sequence>MADSEASTLRLAPRRACQECNRKKTKCDMRRPVCGLCLRTGNSCTFPAKRKKPTIRKPQLKTNSRKIGDSLSRLVQILEAASQTPGDGEAPNGRRELSQGMLRDSLKDIIAEIKSSEDPQPVNHEPSEQVDHQSSVSDDDDEDIELDESITLPPAPLDPDKSNADDTSATTSTADAGISCSLAMDLVNHFFDKIQPWLPILHRPRFQARYEHKLLVDGDVMKGLTVEESLLFYSMFALSARFSNHQAFRNVPFNKRGQSFAERARDVYTQARALKHPALMYLQGCILLAFYFYSSGPTHQGWILIGVCVRLGYELGLFEIDDDDWTSPAPIDHVEKEELRRAWWLIWELDTFASTVSRHPYSIDRKRMSVNLPISDEAWFAELDVPSAQLNLQPGQSWRSLHGSANQDERAWFLLANCLMASFHDRLQQKQDISPEEKLTMENEVCCFKLALPPSLRLDVDTLTFTPSTYARCNWVVGIHLMLMATSFMVGGIVTSDTDDLSVSGLGSTALSPMRQRAIDLSRIISLWDTRYIAVAHPFLTCMMLPPYAVDSNVYKSQSLISSTHDLAKLVLEHFAERWKLGSVVWEIAKMLERGGPLNAEEKQLVKRYAVFFRIPRLGVQSPAFLQPEHSRSGSTPNDRPLPTGQVDIQQQQIQPQPGYGSIGLSDPTSVTNFEPSMFDIQNFPLYDTGNDLDLGFSEFFGGYRGMDFILPNS</sequence>
<evidence type="ECO:0000313" key="10">
    <source>
        <dbReference type="Proteomes" id="UP000053599"/>
    </source>
</evidence>
<dbReference type="Pfam" id="PF00172">
    <property type="entry name" value="Zn_clus"/>
    <property type="match status" value="1"/>
</dbReference>
<gene>
    <name evidence="9" type="ORF">PV11_04043</name>
</gene>
<evidence type="ECO:0000256" key="2">
    <source>
        <dbReference type="ARBA" id="ARBA00022723"/>
    </source>
</evidence>
<dbReference type="SMART" id="SM00906">
    <property type="entry name" value="Fungal_trans"/>
    <property type="match status" value="1"/>
</dbReference>
<accession>A0A0D1YLF3</accession>
<dbReference type="InterPro" id="IPR007219">
    <property type="entry name" value="XnlR_reg_dom"/>
</dbReference>
<dbReference type="GO" id="GO:0005634">
    <property type="term" value="C:nucleus"/>
    <property type="evidence" value="ECO:0007669"/>
    <property type="project" value="UniProtKB-SubCell"/>
</dbReference>
<dbReference type="GO" id="GO:0006351">
    <property type="term" value="P:DNA-templated transcription"/>
    <property type="evidence" value="ECO:0007669"/>
    <property type="project" value="InterPro"/>
</dbReference>
<organism evidence="9 10">
    <name type="scientific">Exophiala sideris</name>
    <dbReference type="NCBI Taxonomy" id="1016849"/>
    <lineage>
        <taxon>Eukaryota</taxon>
        <taxon>Fungi</taxon>
        <taxon>Dikarya</taxon>
        <taxon>Ascomycota</taxon>
        <taxon>Pezizomycotina</taxon>
        <taxon>Eurotiomycetes</taxon>
        <taxon>Chaetothyriomycetidae</taxon>
        <taxon>Chaetothyriales</taxon>
        <taxon>Herpotrichiellaceae</taxon>
        <taxon>Exophiala</taxon>
    </lineage>
</organism>
<dbReference type="InterPro" id="IPR001138">
    <property type="entry name" value="Zn2Cys6_DnaBD"/>
</dbReference>
<evidence type="ECO:0000256" key="7">
    <source>
        <dbReference type="SAM" id="MobiDB-lite"/>
    </source>
</evidence>
<dbReference type="CDD" id="cd12148">
    <property type="entry name" value="fungal_TF_MHR"/>
    <property type="match status" value="1"/>
</dbReference>
<feature type="domain" description="Zn(2)-C6 fungal-type" evidence="8">
    <location>
        <begin position="16"/>
        <end position="46"/>
    </location>
</feature>
<evidence type="ECO:0000259" key="8">
    <source>
        <dbReference type="PROSITE" id="PS50048"/>
    </source>
</evidence>
<dbReference type="SMART" id="SM00066">
    <property type="entry name" value="GAL4"/>
    <property type="match status" value="1"/>
</dbReference>
<reference evidence="9 10" key="1">
    <citation type="submission" date="2015-01" db="EMBL/GenBank/DDBJ databases">
        <title>The Genome Sequence of Exophiala sideris CBS121828.</title>
        <authorList>
            <consortium name="The Broad Institute Genomics Platform"/>
            <person name="Cuomo C."/>
            <person name="de Hoog S."/>
            <person name="Gorbushina A."/>
            <person name="Stielow B."/>
            <person name="Teixiera M."/>
            <person name="Abouelleil A."/>
            <person name="Chapman S.B."/>
            <person name="Priest M."/>
            <person name="Young S.K."/>
            <person name="Wortman J."/>
            <person name="Nusbaum C."/>
            <person name="Birren B."/>
        </authorList>
    </citation>
    <scope>NUCLEOTIDE SEQUENCE [LARGE SCALE GENOMIC DNA]</scope>
    <source>
        <strain evidence="9 10">CBS 121828</strain>
    </source>
</reference>
<dbReference type="PROSITE" id="PS50048">
    <property type="entry name" value="ZN2_CY6_FUNGAL_2"/>
    <property type="match status" value="1"/>
</dbReference>
<feature type="region of interest" description="Disordered" evidence="7">
    <location>
        <begin position="626"/>
        <end position="645"/>
    </location>
</feature>
<dbReference type="EMBL" id="KN846952">
    <property type="protein sequence ID" value="KIV81894.1"/>
    <property type="molecule type" value="Genomic_DNA"/>
</dbReference>
<dbReference type="CDD" id="cd00067">
    <property type="entry name" value="GAL4"/>
    <property type="match status" value="1"/>
</dbReference>
<dbReference type="OrthoDB" id="3862662at2759"/>
<dbReference type="Gene3D" id="4.10.240.10">
    <property type="entry name" value="Zn(2)-C6 fungal-type DNA-binding domain"/>
    <property type="match status" value="1"/>
</dbReference>
<proteinExistence type="predicted"/>
<dbReference type="PANTHER" id="PTHR47338:SF10">
    <property type="entry name" value="TRANSCRIPTION FACTOR DOMAIN-CONTAINING PROTEIN-RELATED"/>
    <property type="match status" value="1"/>
</dbReference>
<keyword evidence="5" id="KW-0804">Transcription</keyword>
<dbReference type="SUPFAM" id="SSF57701">
    <property type="entry name" value="Zn2/Cys6 DNA-binding domain"/>
    <property type="match status" value="1"/>
</dbReference>
<feature type="compositionally biased region" description="Acidic residues" evidence="7">
    <location>
        <begin position="137"/>
        <end position="148"/>
    </location>
</feature>
<dbReference type="HOGENOM" id="CLU_011017_2_0_1"/>
<dbReference type="STRING" id="1016849.A0A0D1YLF3"/>
<feature type="region of interest" description="Disordered" evidence="7">
    <location>
        <begin position="48"/>
        <end position="68"/>
    </location>
</feature>
<dbReference type="GO" id="GO:0000981">
    <property type="term" value="F:DNA-binding transcription factor activity, RNA polymerase II-specific"/>
    <property type="evidence" value="ECO:0007669"/>
    <property type="project" value="InterPro"/>
</dbReference>
<evidence type="ECO:0000256" key="4">
    <source>
        <dbReference type="ARBA" id="ARBA00023125"/>
    </source>
</evidence>
<dbReference type="Pfam" id="PF04082">
    <property type="entry name" value="Fungal_trans"/>
    <property type="match status" value="1"/>
</dbReference>
<evidence type="ECO:0000256" key="6">
    <source>
        <dbReference type="ARBA" id="ARBA00023242"/>
    </source>
</evidence>
<dbReference type="AlphaFoldDB" id="A0A0D1YLF3"/>
<dbReference type="InterPro" id="IPR050815">
    <property type="entry name" value="TF_fung"/>
</dbReference>
<dbReference type="GO" id="GO:0003677">
    <property type="term" value="F:DNA binding"/>
    <property type="evidence" value="ECO:0007669"/>
    <property type="project" value="UniProtKB-KW"/>
</dbReference>
<dbReference type="GO" id="GO:0008270">
    <property type="term" value="F:zinc ion binding"/>
    <property type="evidence" value="ECO:0007669"/>
    <property type="project" value="InterPro"/>
</dbReference>
<evidence type="ECO:0000256" key="5">
    <source>
        <dbReference type="ARBA" id="ARBA00023163"/>
    </source>
</evidence>
<protein>
    <recommendedName>
        <fullName evidence="8">Zn(2)-C6 fungal-type domain-containing protein</fullName>
    </recommendedName>
</protein>
<evidence type="ECO:0000313" key="9">
    <source>
        <dbReference type="EMBL" id="KIV81894.1"/>
    </source>
</evidence>
<keyword evidence="4" id="KW-0238">DNA-binding</keyword>
<comment type="subcellular location">
    <subcellularLocation>
        <location evidence="1">Nucleus</location>
    </subcellularLocation>
</comment>
<dbReference type="PANTHER" id="PTHR47338">
    <property type="entry name" value="ZN(II)2CYS6 TRANSCRIPTION FACTOR (EUROFUNG)-RELATED"/>
    <property type="match status" value="1"/>
</dbReference>
<name>A0A0D1YLF3_9EURO</name>
<feature type="compositionally biased region" description="Basic residues" evidence="7">
    <location>
        <begin position="48"/>
        <end position="59"/>
    </location>
</feature>